<reference evidence="1" key="1">
    <citation type="submission" date="2020-07" db="EMBL/GenBank/DDBJ databases">
        <authorList>
            <person name="Pettersson B.M.F."/>
            <person name="Behra P.R.K."/>
            <person name="Ramesh M."/>
            <person name="Das S."/>
            <person name="Dasgupta S."/>
            <person name="Kirsebom L.A."/>
        </authorList>
    </citation>
    <scope>NUCLEOTIDE SEQUENCE</scope>
    <source>
        <strain evidence="1">DSM 44838</strain>
    </source>
</reference>
<keyword evidence="2" id="KW-1185">Reference proteome</keyword>
<sequence length="286" mass="31688">MDEVFVGSERLASGRLTRGQLRWNYAPLFPGVYAPKSTAASLRARTVGAWLWSGRDGIVAGRAAAAIHGAQWIRADTPIELIARRDRSPTGIIARNERIDSDEVMAVGGLLVTTPARTAADLARHLRRDEAVRHLDALAAATHLSADDALALLTRHPRARGLRRAPTAIGLMDPGGQSPKETWLRLLYCDAGFPRPTTQIPVTDGVYKAVLDMGWEDILVAADFDGSQHLTDRKRYVHDIGRNEMVARQGWFDLHVVAEHSRAYIVRRTADAFAQRGRPLRLRRRS</sequence>
<evidence type="ECO:0000313" key="1">
    <source>
        <dbReference type="EMBL" id="MCV7419393.1"/>
    </source>
</evidence>
<organism evidence="1 2">
    <name type="scientific">Mycobacterium yunnanensis</name>
    <dbReference type="NCBI Taxonomy" id="368477"/>
    <lineage>
        <taxon>Bacteria</taxon>
        <taxon>Bacillati</taxon>
        <taxon>Actinomycetota</taxon>
        <taxon>Actinomycetes</taxon>
        <taxon>Mycobacteriales</taxon>
        <taxon>Mycobacteriaceae</taxon>
        <taxon>Mycobacterium</taxon>
    </lineage>
</organism>
<dbReference type="EMBL" id="JACKVK010000001">
    <property type="protein sequence ID" value="MCV7419393.1"/>
    <property type="molecule type" value="Genomic_DNA"/>
</dbReference>
<evidence type="ECO:0008006" key="3">
    <source>
        <dbReference type="Google" id="ProtNLM"/>
    </source>
</evidence>
<proteinExistence type="predicted"/>
<reference evidence="1" key="2">
    <citation type="journal article" date="2022" name="BMC Genomics">
        <title>Comparative genome analysis of mycobacteria focusing on tRNA and non-coding RNA.</title>
        <authorList>
            <person name="Behra P.R.K."/>
            <person name="Pettersson B.M.F."/>
            <person name="Ramesh M."/>
            <person name="Das S."/>
            <person name="Dasgupta S."/>
            <person name="Kirsebom L.A."/>
        </authorList>
    </citation>
    <scope>NUCLEOTIDE SEQUENCE</scope>
    <source>
        <strain evidence="1">DSM 44838</strain>
    </source>
</reference>
<dbReference type="RefSeq" id="WP_263994147.1">
    <property type="nucleotide sequence ID" value="NZ_JACKVK010000001.1"/>
</dbReference>
<accession>A0A9X3BYU4</accession>
<protein>
    <recommendedName>
        <fullName evidence="3">Transcriptional regulator, AbiEi antitoxin, Type IV TA system</fullName>
    </recommendedName>
</protein>
<dbReference type="Proteomes" id="UP001141629">
    <property type="component" value="Unassembled WGS sequence"/>
</dbReference>
<comment type="caution">
    <text evidence="1">The sequence shown here is derived from an EMBL/GenBank/DDBJ whole genome shotgun (WGS) entry which is preliminary data.</text>
</comment>
<dbReference type="AlphaFoldDB" id="A0A9X3BYU4"/>
<evidence type="ECO:0000313" key="2">
    <source>
        <dbReference type="Proteomes" id="UP001141629"/>
    </source>
</evidence>
<gene>
    <name evidence="1" type="ORF">H7K45_02465</name>
</gene>
<name>A0A9X3BYU4_9MYCO</name>